<dbReference type="EMBL" id="MDZB01000123">
    <property type="protein sequence ID" value="OGX84111.1"/>
    <property type="molecule type" value="Genomic_DNA"/>
</dbReference>
<organism evidence="1 2">
    <name type="scientific">Hymenobacter lapidarius</name>
    <dbReference type="NCBI Taxonomy" id="1908237"/>
    <lineage>
        <taxon>Bacteria</taxon>
        <taxon>Pseudomonadati</taxon>
        <taxon>Bacteroidota</taxon>
        <taxon>Cytophagia</taxon>
        <taxon>Cytophagales</taxon>
        <taxon>Hymenobacteraceae</taxon>
        <taxon>Hymenobacter</taxon>
    </lineage>
</organism>
<proteinExistence type="predicted"/>
<evidence type="ECO:0000313" key="1">
    <source>
        <dbReference type="EMBL" id="OGX84111.1"/>
    </source>
</evidence>
<keyword evidence="2" id="KW-1185">Reference proteome</keyword>
<accession>A0A1G1SZU6</accession>
<reference evidence="1 2" key="1">
    <citation type="submission" date="2016-08" db="EMBL/GenBank/DDBJ databases">
        <title>Hymenobacter coccineus sp. nov., Hymenobacter lapidarius sp. nov. and Hymenobacter glacialis sp. nov., isolated from Antarctic soil.</title>
        <authorList>
            <person name="Sedlacek I."/>
            <person name="Kralova S."/>
            <person name="Kyrova K."/>
            <person name="Maslanova I."/>
            <person name="Stankova E."/>
            <person name="Vrbovska V."/>
            <person name="Nemec M."/>
            <person name="Bartak M."/>
            <person name="Svec P."/>
            <person name="Busse H.-J."/>
            <person name="Pantucek R."/>
        </authorList>
    </citation>
    <scope>NUCLEOTIDE SEQUENCE [LARGE SCALE GENOMIC DNA]</scope>
    <source>
        <strain evidence="1 2">CCM 8643</strain>
    </source>
</reference>
<evidence type="ECO:0000313" key="2">
    <source>
        <dbReference type="Proteomes" id="UP000176294"/>
    </source>
</evidence>
<dbReference type="RefSeq" id="WP_070729014.1">
    <property type="nucleotide sequence ID" value="NZ_MDZB01000123.1"/>
</dbReference>
<dbReference type="Proteomes" id="UP000176294">
    <property type="component" value="Unassembled WGS sequence"/>
</dbReference>
<comment type="caution">
    <text evidence="1">The sequence shown here is derived from an EMBL/GenBank/DDBJ whole genome shotgun (WGS) entry which is preliminary data.</text>
</comment>
<name>A0A1G1SZU6_9BACT</name>
<protein>
    <submittedName>
        <fullName evidence="1">Uncharacterized protein</fullName>
    </submittedName>
</protein>
<sequence>MFEFLNSGLKKMAMCKVTGFAVLVCFWVVNGCASSAFVQHNQAYDAAAKAVTGPASFETTKEALQAVWGKNQVYYYVGSDSSHHHLKVYYDTFFKKQYHYQIPSSTPIDGESFKYVMPLVVGQRRPMKFE</sequence>
<gene>
    <name evidence="1" type="ORF">BEN47_16675</name>
</gene>
<dbReference type="AlphaFoldDB" id="A0A1G1SZU6"/>